<evidence type="ECO:0000313" key="2">
    <source>
        <dbReference type="EMBL" id="KAK8397137.1"/>
    </source>
</evidence>
<gene>
    <name evidence="2" type="ORF">O3P69_004672</name>
</gene>
<dbReference type="Proteomes" id="UP001487740">
    <property type="component" value="Unassembled WGS sequence"/>
</dbReference>
<feature type="chain" id="PRO_5043631764" evidence="1">
    <location>
        <begin position="26"/>
        <end position="204"/>
    </location>
</feature>
<feature type="signal peptide" evidence="1">
    <location>
        <begin position="1"/>
        <end position="25"/>
    </location>
</feature>
<reference evidence="2 3" key="1">
    <citation type="submission" date="2023-03" db="EMBL/GenBank/DDBJ databases">
        <title>High-quality genome of Scylla paramamosain provides insights in environmental adaptation.</title>
        <authorList>
            <person name="Zhang L."/>
        </authorList>
    </citation>
    <scope>NUCLEOTIDE SEQUENCE [LARGE SCALE GENOMIC DNA]</scope>
    <source>
        <strain evidence="2">LZ_2023a</strain>
        <tissue evidence="2">Muscle</tissue>
    </source>
</reference>
<sequence>MLLLSIIRAELSQCILAIVWDSALAGSPIVDSLSRLPNVKQVVGDGEVGKILWWEAKQCRAYFLLVSDPSSLIYQAEYAAQEDWDYSGRLVIVGLSRSHIDTLITTMKGRKTEHILGIVQTKSLVTRDLISKHNFTQPLFPDKTKNLHGSTLNVVTFEFPPEIMYRRDKEGNLVSRYGGNVRLVETMAKIFNFTVCFIEPAKGL</sequence>
<protein>
    <submittedName>
        <fullName evidence="2">Uncharacterized protein</fullName>
    </submittedName>
</protein>
<keyword evidence="1" id="KW-0732">Signal</keyword>
<accession>A0AAW0UAK7</accession>
<keyword evidence="3" id="KW-1185">Reference proteome</keyword>
<dbReference type="Gene3D" id="3.40.190.10">
    <property type="entry name" value="Periplasmic binding protein-like II"/>
    <property type="match status" value="1"/>
</dbReference>
<dbReference type="EMBL" id="JARAKH010000014">
    <property type="protein sequence ID" value="KAK8397137.1"/>
    <property type="molecule type" value="Genomic_DNA"/>
</dbReference>
<dbReference type="AlphaFoldDB" id="A0AAW0UAK7"/>
<comment type="caution">
    <text evidence="2">The sequence shown here is derived from an EMBL/GenBank/DDBJ whole genome shotgun (WGS) entry which is preliminary data.</text>
</comment>
<proteinExistence type="predicted"/>
<organism evidence="2 3">
    <name type="scientific">Scylla paramamosain</name>
    <name type="common">Mud crab</name>
    <dbReference type="NCBI Taxonomy" id="85552"/>
    <lineage>
        <taxon>Eukaryota</taxon>
        <taxon>Metazoa</taxon>
        <taxon>Ecdysozoa</taxon>
        <taxon>Arthropoda</taxon>
        <taxon>Crustacea</taxon>
        <taxon>Multicrustacea</taxon>
        <taxon>Malacostraca</taxon>
        <taxon>Eumalacostraca</taxon>
        <taxon>Eucarida</taxon>
        <taxon>Decapoda</taxon>
        <taxon>Pleocyemata</taxon>
        <taxon>Brachyura</taxon>
        <taxon>Eubrachyura</taxon>
        <taxon>Portunoidea</taxon>
        <taxon>Portunidae</taxon>
        <taxon>Portuninae</taxon>
        <taxon>Scylla</taxon>
    </lineage>
</organism>
<evidence type="ECO:0000313" key="3">
    <source>
        <dbReference type="Proteomes" id="UP001487740"/>
    </source>
</evidence>
<name>A0AAW0UAK7_SCYPA</name>
<evidence type="ECO:0000256" key="1">
    <source>
        <dbReference type="SAM" id="SignalP"/>
    </source>
</evidence>